<dbReference type="Gene3D" id="2.120.10.80">
    <property type="entry name" value="Kelch-type beta propeller"/>
    <property type="match status" value="1"/>
</dbReference>
<keyword evidence="1" id="KW-1133">Transmembrane helix</keyword>
<dbReference type="RefSeq" id="WP_136901604.1">
    <property type="nucleotide sequence ID" value="NZ_SUME01000004.1"/>
</dbReference>
<dbReference type="EMBL" id="SUME01000004">
    <property type="protein sequence ID" value="TJZ60765.1"/>
    <property type="molecule type" value="Genomic_DNA"/>
</dbReference>
<dbReference type="InterPro" id="IPR011990">
    <property type="entry name" value="TPR-like_helical_dom_sf"/>
</dbReference>
<feature type="transmembrane region" description="Helical" evidence="1">
    <location>
        <begin position="547"/>
        <end position="565"/>
    </location>
</feature>
<protein>
    <recommendedName>
        <fullName evidence="4">DNA-binding transcriptional activator</fullName>
    </recommendedName>
</protein>
<accession>A0A4U0P0T4</accession>
<name>A0A4U0P0T4_9SPHI</name>
<evidence type="ECO:0000256" key="1">
    <source>
        <dbReference type="SAM" id="Phobius"/>
    </source>
</evidence>
<dbReference type="PANTHER" id="PTHR35807:SF1">
    <property type="entry name" value="TRANSCRIPTIONAL REGULATOR REDD"/>
    <property type="match status" value="1"/>
</dbReference>
<dbReference type="InterPro" id="IPR051677">
    <property type="entry name" value="AfsR-DnrI-RedD_regulator"/>
</dbReference>
<dbReference type="InterPro" id="IPR015915">
    <property type="entry name" value="Kelch-typ_b-propeller"/>
</dbReference>
<dbReference type="InterPro" id="IPR011043">
    <property type="entry name" value="Gal_Oxase/kelch_b-propeller"/>
</dbReference>
<gene>
    <name evidence="2" type="ORF">FAZ15_12330</name>
</gene>
<dbReference type="SUPFAM" id="SSF48452">
    <property type="entry name" value="TPR-like"/>
    <property type="match status" value="1"/>
</dbReference>
<dbReference type="GO" id="GO:0003677">
    <property type="term" value="F:DNA binding"/>
    <property type="evidence" value="ECO:0007669"/>
    <property type="project" value="TreeGrafter"/>
</dbReference>
<keyword evidence="3" id="KW-1185">Reference proteome</keyword>
<keyword evidence="1" id="KW-0812">Transmembrane</keyword>
<dbReference type="Pfam" id="PF24681">
    <property type="entry name" value="Kelch_KLHDC2_KLHL20_DRC7"/>
    <property type="match status" value="1"/>
</dbReference>
<sequence>MLFRVCLLFLFLFSTVKSLGTGLRIKGNNYPIEQRTSLAFTKRFPEIKSSFLLSFETKLLEESSFGTMLRIKFTQPDLTYSILFRTIDENRIEFKLNEEGKSNLATILLDKRKIKIYQWFRITLNVDVKNKTMRWNLKDKSVSVPLKNLNKDPFIDNIFFGKSEYNIDVADFALRKMEINVDAKSFVIPLNESKGDKFHLENGKVIGKVSHAVWLINESYYWRKSQSFTLSNVGGYQFDEKSGKMIIFTKDSIRQLDVNTGKLQAHAFSKPLPLAIQLGNSFMGDNKLVLYEVNNLPNDACSNVSIDLNTFEVNCVSTDQLEIQLHHHTGIYYDNSNHLIFGGFGNQRYSNSFLSMNLTRAVWDTLSVTGDPIFPRYFTSSFFNPVNKSMYVFGGMGNEAGDHTLGRKYFYDLYELDLHSFKLKKLWEIDNKGTTLVPVRNLIYDQKGSFYTLMYSEYLSDTDLQLHKFQLNEPQFEVLGAGIPVKSEKIKTNANLFYYEQLKTFYAVTQVYDDQELTSVITIYELKTPAITLTDLQLYENLEAKRYSWIFALLGLGSIVAIVWYRKKVYQKNKNQEDAMVNVAMSRVDQPAARFEFPPKNRIHLFGEFTVVDKHGKDISYLFSTRIRQMLVLFLTGNIQKGVKANDISEALWPDKELSASKNIRGVTINQLRKLFNELDGVDLVYEDHTYKLKLTNCYVDYLRFEELQNEDILSAELREIFKSGLFLKGTEENTFDQVKNEVEVQSQEVLHRYMMDYFRDDRWDEAIALARLYFHLDPISKNVLQIELRSLIKLDNRVEARKRYEQFQRVYVDWVNEEFPISFEQLIK</sequence>
<proteinExistence type="predicted"/>
<reference evidence="2 3" key="1">
    <citation type="submission" date="2019-04" db="EMBL/GenBank/DDBJ databases">
        <title>Sphingobacterium olei sp. nov., isolated from oil-contaminated soil.</title>
        <authorList>
            <person name="Liu B."/>
        </authorList>
    </citation>
    <scope>NUCLEOTIDE SEQUENCE [LARGE SCALE GENOMIC DNA]</scope>
    <source>
        <strain evidence="2 3">HAL-9</strain>
    </source>
</reference>
<dbReference type="Proteomes" id="UP000306808">
    <property type="component" value="Unassembled WGS sequence"/>
</dbReference>
<evidence type="ECO:0000313" key="3">
    <source>
        <dbReference type="Proteomes" id="UP000306808"/>
    </source>
</evidence>
<keyword evidence="1" id="KW-0472">Membrane</keyword>
<evidence type="ECO:0000313" key="2">
    <source>
        <dbReference type="EMBL" id="TJZ60765.1"/>
    </source>
</evidence>
<dbReference type="SUPFAM" id="SSF50965">
    <property type="entry name" value="Galactose oxidase, central domain"/>
    <property type="match status" value="1"/>
</dbReference>
<dbReference type="AlphaFoldDB" id="A0A4U0P0T4"/>
<comment type="caution">
    <text evidence="2">The sequence shown here is derived from an EMBL/GenBank/DDBJ whole genome shotgun (WGS) entry which is preliminary data.</text>
</comment>
<evidence type="ECO:0008006" key="4">
    <source>
        <dbReference type="Google" id="ProtNLM"/>
    </source>
</evidence>
<dbReference type="PANTHER" id="PTHR35807">
    <property type="entry name" value="TRANSCRIPTIONAL REGULATOR REDD-RELATED"/>
    <property type="match status" value="1"/>
</dbReference>
<dbReference type="GO" id="GO:0006355">
    <property type="term" value="P:regulation of DNA-templated transcription"/>
    <property type="evidence" value="ECO:0007669"/>
    <property type="project" value="TreeGrafter"/>
</dbReference>
<dbReference type="OrthoDB" id="1110630at2"/>
<organism evidence="2 3">
    <name type="scientific">Sphingobacterium olei</name>
    <dbReference type="NCBI Taxonomy" id="2571155"/>
    <lineage>
        <taxon>Bacteria</taxon>
        <taxon>Pseudomonadati</taxon>
        <taxon>Bacteroidota</taxon>
        <taxon>Sphingobacteriia</taxon>
        <taxon>Sphingobacteriales</taxon>
        <taxon>Sphingobacteriaceae</taxon>
        <taxon>Sphingobacterium</taxon>
    </lineage>
</organism>